<organism evidence="5 6">
    <name type="scientific">Halorutilus salinus</name>
    <dbReference type="NCBI Taxonomy" id="2487751"/>
    <lineage>
        <taxon>Archaea</taxon>
        <taxon>Methanobacteriati</taxon>
        <taxon>Methanobacteriota</taxon>
        <taxon>Stenosarchaea group</taxon>
        <taxon>Halobacteria</taxon>
        <taxon>Halorutilales</taxon>
        <taxon>Halorutilaceae</taxon>
        <taxon>Halorutilus</taxon>
    </lineage>
</organism>
<accession>A0A9Q4C2R9</accession>
<proteinExistence type="predicted"/>
<dbReference type="AlphaFoldDB" id="A0A9Q4C2R9"/>
<name>A0A9Q4C2R9_9EURY</name>
<keyword evidence="1" id="KW-0805">Transcription regulation</keyword>
<dbReference type="Pfam" id="PF01022">
    <property type="entry name" value="HTH_5"/>
    <property type="match status" value="1"/>
</dbReference>
<keyword evidence="3" id="KW-0804">Transcription</keyword>
<dbReference type="PRINTS" id="PR00778">
    <property type="entry name" value="HTHARSR"/>
</dbReference>
<dbReference type="Gene3D" id="1.10.10.10">
    <property type="entry name" value="Winged helix-like DNA-binding domain superfamily/Winged helix DNA-binding domain"/>
    <property type="match status" value="1"/>
</dbReference>
<keyword evidence="2" id="KW-0238">DNA-binding</keyword>
<dbReference type="InterPro" id="IPR036388">
    <property type="entry name" value="WH-like_DNA-bd_sf"/>
</dbReference>
<dbReference type="CDD" id="cd00090">
    <property type="entry name" value="HTH_ARSR"/>
    <property type="match status" value="1"/>
</dbReference>
<dbReference type="EMBL" id="RKLV01000001">
    <property type="protein sequence ID" value="MCX2817991.1"/>
    <property type="molecule type" value="Genomic_DNA"/>
</dbReference>
<evidence type="ECO:0000256" key="1">
    <source>
        <dbReference type="ARBA" id="ARBA00023015"/>
    </source>
</evidence>
<evidence type="ECO:0000313" key="5">
    <source>
        <dbReference type="EMBL" id="MCX2817991.1"/>
    </source>
</evidence>
<keyword evidence="6" id="KW-1185">Reference proteome</keyword>
<sequence>MGDRLKRLVSDEVEDCCDEDVEERRRSLRRLRDRVDDETDTDDLRVLSVLGDETKHRIVRLLVSSDRGSMCVCEFDTVLDVTESAASHALSELRDTGLVEREKRGKWRYYSPTERAERLVSALDDV</sequence>
<evidence type="ECO:0000256" key="2">
    <source>
        <dbReference type="ARBA" id="ARBA00023125"/>
    </source>
</evidence>
<evidence type="ECO:0000259" key="4">
    <source>
        <dbReference type="PROSITE" id="PS50987"/>
    </source>
</evidence>
<evidence type="ECO:0000256" key="3">
    <source>
        <dbReference type="ARBA" id="ARBA00023163"/>
    </source>
</evidence>
<feature type="domain" description="HTH arsR-type" evidence="4">
    <location>
        <begin position="35"/>
        <end position="126"/>
    </location>
</feature>
<dbReference type="GO" id="GO:0003700">
    <property type="term" value="F:DNA-binding transcription factor activity"/>
    <property type="evidence" value="ECO:0007669"/>
    <property type="project" value="InterPro"/>
</dbReference>
<dbReference type="SUPFAM" id="SSF46785">
    <property type="entry name" value="Winged helix' DNA-binding domain"/>
    <property type="match status" value="1"/>
</dbReference>
<dbReference type="InterPro" id="IPR011991">
    <property type="entry name" value="ArsR-like_HTH"/>
</dbReference>
<dbReference type="GO" id="GO:0003677">
    <property type="term" value="F:DNA binding"/>
    <property type="evidence" value="ECO:0007669"/>
    <property type="project" value="UniProtKB-KW"/>
</dbReference>
<comment type="caution">
    <text evidence="5">The sequence shown here is derived from an EMBL/GenBank/DDBJ whole genome shotgun (WGS) entry which is preliminary data.</text>
</comment>
<protein>
    <submittedName>
        <fullName evidence="5">Metalloregulator ArsR/SmtB family transcription factor</fullName>
    </submittedName>
</protein>
<dbReference type="PANTHER" id="PTHR33154:SF33">
    <property type="entry name" value="TRANSCRIPTIONAL REPRESSOR SDPR"/>
    <property type="match status" value="1"/>
</dbReference>
<dbReference type="NCBIfam" id="NF033788">
    <property type="entry name" value="HTH_metalloreg"/>
    <property type="match status" value="1"/>
</dbReference>
<dbReference type="InterPro" id="IPR001845">
    <property type="entry name" value="HTH_ArsR_DNA-bd_dom"/>
</dbReference>
<reference evidence="5" key="1">
    <citation type="submission" date="2022-09" db="EMBL/GenBank/DDBJ databases">
        <title>Haloadaptaus new haloarchaeum isolated from saline soil.</title>
        <authorList>
            <person name="Duran-Viseras A."/>
            <person name="Sanchez-Porro C."/>
            <person name="Ventosa A."/>
        </authorList>
    </citation>
    <scope>NUCLEOTIDE SEQUENCE</scope>
    <source>
        <strain evidence="5">F3-133</strain>
    </source>
</reference>
<dbReference type="PROSITE" id="PS50987">
    <property type="entry name" value="HTH_ARSR_2"/>
    <property type="match status" value="1"/>
</dbReference>
<dbReference type="InterPro" id="IPR036390">
    <property type="entry name" value="WH_DNA-bd_sf"/>
</dbReference>
<dbReference type="RefSeq" id="WP_266085570.1">
    <property type="nucleotide sequence ID" value="NZ_RKLV01000001.1"/>
</dbReference>
<dbReference type="Proteomes" id="UP001149411">
    <property type="component" value="Unassembled WGS sequence"/>
</dbReference>
<dbReference type="SMART" id="SM00418">
    <property type="entry name" value="HTH_ARSR"/>
    <property type="match status" value="1"/>
</dbReference>
<dbReference type="PANTHER" id="PTHR33154">
    <property type="entry name" value="TRANSCRIPTIONAL REGULATOR, ARSR FAMILY"/>
    <property type="match status" value="1"/>
</dbReference>
<gene>
    <name evidence="5" type="ORF">EGH25_01280</name>
</gene>
<dbReference type="InterPro" id="IPR051081">
    <property type="entry name" value="HTH_MetalResp_TranReg"/>
</dbReference>
<evidence type="ECO:0000313" key="6">
    <source>
        <dbReference type="Proteomes" id="UP001149411"/>
    </source>
</evidence>